<keyword evidence="1" id="KW-0175">Coiled coil</keyword>
<dbReference type="KEGG" id="pgab:PGSY75_0909000"/>
<dbReference type="RefSeq" id="XP_018641847.1">
    <property type="nucleotide sequence ID" value="XM_018785506.1"/>
</dbReference>
<dbReference type="VEuPathDB" id="PlasmoDB:PGSY75_0909000"/>
<comment type="caution">
    <text evidence="3">The sequence shown here is derived from an EMBL/GenBank/DDBJ whole genome shotgun (WGS) entry which is preliminary data.</text>
</comment>
<dbReference type="InterPro" id="IPR023393">
    <property type="entry name" value="START-like_dom_sf"/>
</dbReference>
<dbReference type="Gene3D" id="3.30.530.20">
    <property type="match status" value="1"/>
</dbReference>
<evidence type="ECO:0000313" key="4">
    <source>
        <dbReference type="Proteomes" id="UP000076004"/>
    </source>
</evidence>
<evidence type="ECO:0000313" key="3">
    <source>
        <dbReference type="EMBL" id="KYO00080.1"/>
    </source>
</evidence>
<name>A0A151LLG4_9APIC</name>
<dbReference type="PANTHER" id="PTHR34560">
    <property type="entry name" value="POLYKETIDE CYCLASE/DEHYDRASE/LIPID TRANSPORT SUPERFAMILY PROTEIN"/>
    <property type="match status" value="1"/>
</dbReference>
<proteinExistence type="predicted"/>
<feature type="coiled-coil region" evidence="1">
    <location>
        <begin position="280"/>
        <end position="325"/>
    </location>
</feature>
<accession>A0A151LLG4</accession>
<evidence type="ECO:0000256" key="2">
    <source>
        <dbReference type="SAM" id="MobiDB-lite"/>
    </source>
</evidence>
<dbReference type="GeneID" id="29776119"/>
<evidence type="ECO:0000256" key="1">
    <source>
        <dbReference type="SAM" id="Coils"/>
    </source>
</evidence>
<dbReference type="PANTHER" id="PTHR34560:SF1">
    <property type="entry name" value="START DOMAIN-CONTAINING PROTEIN"/>
    <property type="match status" value="1"/>
</dbReference>
<dbReference type="AlphaFoldDB" id="A0A151LLG4"/>
<dbReference type="VEuPathDB" id="PlasmoDB:PGABG01_0906600"/>
<gene>
    <name evidence="3" type="ORF">PGSY75_0909000</name>
</gene>
<sequence>MAKISSWIKKQRGFDKEKIKENYKNEEYVDIDIFSISNKSGDSSTENNSDCNSIIEENTINIEDISKKGDNKMKSNKYNKENENKNNNEHHESEKCSIHKNKYNQSYKCILNIFEDNEQLGNQNKIESNINKQIIAYNKRNIKNNINNILLSKKSHIFHNIKILVPSIGEKDMLNDKCVDKYVDIKQVKEEEEEENIKKEVEEKNINNNINIDINMNDNNYCNCINYNMDNLDGYSISKNLFEDIYSDTSPNKKLINDNIHIEEDYYERDRTSTNYNNILNIYKDDKNKTQKKIENALNNIYINFDVYENKMKKIDRRKKKKKKKKNDINVNVKDMIKYTNNNDIKNDKYYDSNKDEINILIKDIINKKRDILYVKNKLIKDISTIEKNLFMSDFYNDICGCINNLNNMKIKKAFFILQDLFIKKYSCSKRKRKLFLRNIFISEILYRYKIIRKTEIIFNMNNETFCDNYMKYSIISKRLYKNYTFDYIIDLIDVNGKICFMKYISCLNKINHYFKNIKLKSIDILNSSFLENNFSSFESVHSMRSQEFSEDEKEKKKYIYSKNNRKNKSKNKKKIKKNKKTKKSHSICDKCISNVYIDFSHFNLAYEDEDNEVFYYVTKKEYTLLKRSSSSHSYYINKEEMKEEKKKKVVHVEDINITHINIEHEPIKVDHKKYYEEEQYKEINKNKNKNKKNLLYTNKKSHSIEQNEHNMSLDKCDEKSDFNTVIYFYVNLLIPSNFIYIIASLIETTLFKSWIPFYSFPFKFGITDCKLLKERGLIDKMVYTKIAMPWIIRDRYLLMDVWICEDFEYSKGIFLYATNFPRNSEINNNVSFDTDNCIEIDMSIHAFICPKCSEQTYVKCYVEISPNMNFNEFFISFITKVFIKSCITHFIKVCKEFEINEEYNKELQKNIFFYDKLRKAAKENKIY</sequence>
<feature type="region of interest" description="Disordered" evidence="2">
    <location>
        <begin position="65"/>
        <end position="97"/>
    </location>
</feature>
<feature type="region of interest" description="Disordered" evidence="2">
    <location>
        <begin position="560"/>
        <end position="582"/>
    </location>
</feature>
<dbReference type="Proteomes" id="UP000076004">
    <property type="component" value="Chromosome 9"/>
</dbReference>
<organism evidence="3 4">
    <name type="scientific">Plasmodium gaboni</name>
    <dbReference type="NCBI Taxonomy" id="647221"/>
    <lineage>
        <taxon>Eukaryota</taxon>
        <taxon>Sar</taxon>
        <taxon>Alveolata</taxon>
        <taxon>Apicomplexa</taxon>
        <taxon>Aconoidasida</taxon>
        <taxon>Haemosporida</taxon>
        <taxon>Plasmodiidae</taxon>
        <taxon>Plasmodium</taxon>
        <taxon>Plasmodium (Laverania)</taxon>
    </lineage>
</organism>
<protein>
    <submittedName>
        <fullName evidence="3">Uncharacterized protein</fullName>
    </submittedName>
</protein>
<dbReference type="EMBL" id="LVLB01000010">
    <property type="protein sequence ID" value="KYO00080.1"/>
    <property type="molecule type" value="Genomic_DNA"/>
</dbReference>
<reference evidence="3 4" key="1">
    <citation type="journal article" date="2016" name="Nat. Commun.">
        <title>Genomes of cryptic chimpanzee Plasmodium species reveal key evolutionary events leading to human malaria.</title>
        <authorList>
            <person name="Sundararaman S.A."/>
            <person name="Plenderleith L.J."/>
            <person name="Liu W."/>
            <person name="Loy D.E."/>
            <person name="Learn G.H."/>
            <person name="Li Y."/>
            <person name="Shaw K.S."/>
            <person name="Ayouba A."/>
            <person name="Peeters M."/>
            <person name="Speede S."/>
            <person name="Shaw G.M."/>
            <person name="Bushman F.D."/>
            <person name="Brisson D."/>
            <person name="Rayner J.C."/>
            <person name="Sharp P.M."/>
            <person name="Hahn B.H."/>
        </authorList>
    </citation>
    <scope>NUCLEOTIDE SEQUENCE [LARGE SCALE GENOMIC DNA]</scope>
    <source>
        <strain evidence="3 4">SY75</strain>
    </source>
</reference>